<comment type="caution">
    <text evidence="1">The sequence shown here is derived from an EMBL/GenBank/DDBJ whole genome shotgun (WGS) entry which is preliminary data.</text>
</comment>
<evidence type="ECO:0000313" key="2">
    <source>
        <dbReference type="Proteomes" id="UP000007151"/>
    </source>
</evidence>
<sequence>MVARLRRCKLSSYPTAAWKVRGVLLRKRQLCNVTDEHVTRFYEKAHFYA</sequence>
<organism evidence="1 2">
    <name type="scientific">Danaus plexippus plexippus</name>
    <dbReference type="NCBI Taxonomy" id="278856"/>
    <lineage>
        <taxon>Eukaryota</taxon>
        <taxon>Metazoa</taxon>
        <taxon>Ecdysozoa</taxon>
        <taxon>Arthropoda</taxon>
        <taxon>Hexapoda</taxon>
        <taxon>Insecta</taxon>
        <taxon>Pterygota</taxon>
        <taxon>Neoptera</taxon>
        <taxon>Endopterygota</taxon>
        <taxon>Lepidoptera</taxon>
        <taxon>Glossata</taxon>
        <taxon>Ditrysia</taxon>
        <taxon>Papilionoidea</taxon>
        <taxon>Nymphalidae</taxon>
        <taxon>Danainae</taxon>
        <taxon>Danaini</taxon>
        <taxon>Danaina</taxon>
        <taxon>Danaus</taxon>
        <taxon>Danaus</taxon>
    </lineage>
</organism>
<dbReference type="KEGG" id="dpl:KGM_214544"/>
<protein>
    <submittedName>
        <fullName evidence="1">Uncharacterized protein</fullName>
    </submittedName>
</protein>
<dbReference type="EMBL" id="AGBW02008858">
    <property type="protein sequence ID" value="OWR52360.1"/>
    <property type="molecule type" value="Genomic_DNA"/>
</dbReference>
<evidence type="ECO:0000313" key="1">
    <source>
        <dbReference type="EMBL" id="OWR52360.1"/>
    </source>
</evidence>
<gene>
    <name evidence="1" type="ORF">KGM_214544</name>
</gene>
<dbReference type="InParanoid" id="A0A212FF62"/>
<proteinExistence type="predicted"/>
<dbReference type="AlphaFoldDB" id="A0A212FF62"/>
<dbReference type="Proteomes" id="UP000007151">
    <property type="component" value="Unassembled WGS sequence"/>
</dbReference>
<keyword evidence="2" id="KW-1185">Reference proteome</keyword>
<reference evidence="1 2" key="1">
    <citation type="journal article" date="2011" name="Cell">
        <title>The monarch butterfly genome yields insights into long-distance migration.</title>
        <authorList>
            <person name="Zhan S."/>
            <person name="Merlin C."/>
            <person name="Boore J.L."/>
            <person name="Reppert S.M."/>
        </authorList>
    </citation>
    <scope>NUCLEOTIDE SEQUENCE [LARGE SCALE GENOMIC DNA]</scope>
    <source>
        <strain evidence="1">F-2</strain>
    </source>
</reference>
<name>A0A212FF62_DANPL</name>
<accession>A0A212FF62</accession>